<dbReference type="Proteomes" id="UP001202961">
    <property type="component" value="Unassembled WGS sequence"/>
</dbReference>
<protein>
    <submittedName>
        <fullName evidence="4">GNAT family N-acetyltransferase</fullName>
    </submittedName>
</protein>
<keyword evidence="5" id="KW-1185">Reference proteome</keyword>
<dbReference type="InterPro" id="IPR000182">
    <property type="entry name" value="GNAT_dom"/>
</dbReference>
<dbReference type="RefSeq" id="WP_250930224.1">
    <property type="nucleotide sequence ID" value="NZ_JAMQBK010000048.1"/>
</dbReference>
<proteinExistence type="predicted"/>
<gene>
    <name evidence="4" type="ORF">NB063_18420</name>
</gene>
<evidence type="ECO:0000256" key="1">
    <source>
        <dbReference type="ARBA" id="ARBA00022679"/>
    </source>
</evidence>
<dbReference type="EMBL" id="JAMQBK010000048">
    <property type="protein sequence ID" value="MCM2372590.1"/>
    <property type="molecule type" value="Genomic_DNA"/>
</dbReference>
<dbReference type="Pfam" id="PF13673">
    <property type="entry name" value="Acetyltransf_10"/>
    <property type="match status" value="1"/>
</dbReference>
<accession>A0ABT0U6N9</accession>
<feature type="domain" description="N-acetyltransferase" evidence="3">
    <location>
        <begin position="1"/>
        <end position="143"/>
    </location>
</feature>
<sequence>MKIIEIEWCSPEYQSALELRHDVLREPLGLKLTAEELDGEHAQLHFGAFDNDELVATIVARPQSSGIVQFRQMAVRSDRQRCGVGSELLKSCETRLRELGFSEAFLHAREACVPFYEKLGYQPVGDEFELISLKHQKMSKSLA</sequence>
<keyword evidence="2" id="KW-0012">Acyltransferase</keyword>
<comment type="caution">
    <text evidence="4">The sequence shown here is derived from an EMBL/GenBank/DDBJ whole genome shotgun (WGS) entry which is preliminary data.</text>
</comment>
<name>A0ABT0U6N9_9BACT</name>
<dbReference type="PANTHER" id="PTHR43877">
    <property type="entry name" value="AMINOALKYLPHOSPHONATE N-ACETYLTRANSFERASE-RELATED-RELATED"/>
    <property type="match status" value="1"/>
</dbReference>
<dbReference type="Gene3D" id="3.40.630.30">
    <property type="match status" value="1"/>
</dbReference>
<keyword evidence="1" id="KW-0808">Transferase</keyword>
<dbReference type="CDD" id="cd04301">
    <property type="entry name" value="NAT_SF"/>
    <property type="match status" value="1"/>
</dbReference>
<evidence type="ECO:0000259" key="3">
    <source>
        <dbReference type="PROSITE" id="PS51186"/>
    </source>
</evidence>
<evidence type="ECO:0000313" key="4">
    <source>
        <dbReference type="EMBL" id="MCM2372590.1"/>
    </source>
</evidence>
<evidence type="ECO:0000313" key="5">
    <source>
        <dbReference type="Proteomes" id="UP001202961"/>
    </source>
</evidence>
<reference evidence="4 5" key="1">
    <citation type="journal article" date="2022" name="Syst. Appl. Microbiol.">
        <title>Rhodopirellula aestuarii sp. nov., a novel member of the genus Rhodopirellula isolated from brackish sediments collected in the Tagus River estuary, Portugal.</title>
        <authorList>
            <person name="Vitorino I.R."/>
            <person name="Klimek D."/>
            <person name="Calusinska M."/>
            <person name="Lobo-da-Cunha A."/>
            <person name="Vasconcelos V."/>
            <person name="Lage O.M."/>
        </authorList>
    </citation>
    <scope>NUCLEOTIDE SEQUENCE [LARGE SCALE GENOMIC DNA]</scope>
    <source>
        <strain evidence="4 5">ICT_H3.1</strain>
    </source>
</reference>
<dbReference type="InterPro" id="IPR050832">
    <property type="entry name" value="Bact_Acetyltransf"/>
</dbReference>
<dbReference type="PROSITE" id="PS51186">
    <property type="entry name" value="GNAT"/>
    <property type="match status" value="1"/>
</dbReference>
<evidence type="ECO:0000256" key="2">
    <source>
        <dbReference type="ARBA" id="ARBA00023315"/>
    </source>
</evidence>
<dbReference type="SUPFAM" id="SSF55729">
    <property type="entry name" value="Acyl-CoA N-acyltransferases (Nat)"/>
    <property type="match status" value="1"/>
</dbReference>
<dbReference type="InterPro" id="IPR016181">
    <property type="entry name" value="Acyl_CoA_acyltransferase"/>
</dbReference>
<organism evidence="4 5">
    <name type="scientific">Aporhodopirellula aestuarii</name>
    <dbReference type="NCBI Taxonomy" id="2950107"/>
    <lineage>
        <taxon>Bacteria</taxon>
        <taxon>Pseudomonadati</taxon>
        <taxon>Planctomycetota</taxon>
        <taxon>Planctomycetia</taxon>
        <taxon>Pirellulales</taxon>
        <taxon>Pirellulaceae</taxon>
        <taxon>Aporhodopirellula</taxon>
    </lineage>
</organism>